<dbReference type="RefSeq" id="WP_307230727.1">
    <property type="nucleotide sequence ID" value="NZ_JAUSVF010000001.1"/>
</dbReference>
<evidence type="ECO:0000256" key="1">
    <source>
        <dbReference type="SAM" id="SignalP"/>
    </source>
</evidence>
<comment type="caution">
    <text evidence="2">The sequence shown here is derived from an EMBL/GenBank/DDBJ whole genome shotgun (WGS) entry which is preliminary data.</text>
</comment>
<keyword evidence="1" id="KW-0732">Signal</keyword>
<dbReference type="Pfam" id="PF06347">
    <property type="entry name" value="SH3_4"/>
    <property type="match status" value="1"/>
</dbReference>
<evidence type="ECO:0000313" key="3">
    <source>
        <dbReference type="Proteomes" id="UP001230207"/>
    </source>
</evidence>
<dbReference type="EMBL" id="JAUSVF010000001">
    <property type="protein sequence ID" value="MDQ0320722.1"/>
    <property type="molecule type" value="Genomic_DNA"/>
</dbReference>
<dbReference type="Pfam" id="PF06823">
    <property type="entry name" value="DUF1236"/>
    <property type="match status" value="1"/>
</dbReference>
<reference evidence="2 3" key="1">
    <citation type="submission" date="2023-07" db="EMBL/GenBank/DDBJ databases">
        <title>Genomic Encyclopedia of Type Strains, Phase IV (KMG-IV): sequencing the most valuable type-strain genomes for metagenomic binning, comparative biology and taxonomic classification.</title>
        <authorList>
            <person name="Goeker M."/>
        </authorList>
    </citation>
    <scope>NUCLEOTIDE SEQUENCE [LARGE SCALE GENOMIC DNA]</scope>
    <source>
        <strain evidence="2 3">DSM 1112</strain>
    </source>
</reference>
<proteinExistence type="predicted"/>
<feature type="chain" id="PRO_5047218149" evidence="1">
    <location>
        <begin position="24"/>
        <end position="201"/>
    </location>
</feature>
<protein>
    <submittedName>
        <fullName evidence="2">Uncharacterized protein YraI</fullName>
    </submittedName>
</protein>
<dbReference type="Proteomes" id="UP001230207">
    <property type="component" value="Unassembled WGS sequence"/>
</dbReference>
<keyword evidence="3" id="KW-1185">Reference proteome</keyword>
<dbReference type="Gene3D" id="2.30.30.40">
    <property type="entry name" value="SH3 Domains"/>
    <property type="match status" value="1"/>
</dbReference>
<accession>A0ABU0BV39</accession>
<name>A0ABU0BV39_9HYPH</name>
<dbReference type="InterPro" id="IPR009642">
    <property type="entry name" value="DUF1236"/>
</dbReference>
<feature type="signal peptide" evidence="1">
    <location>
        <begin position="1"/>
        <end position="23"/>
    </location>
</feature>
<organism evidence="2 3">
    <name type="scientific">Pararhizobium capsulatum DSM 1112</name>
    <dbReference type="NCBI Taxonomy" id="1121113"/>
    <lineage>
        <taxon>Bacteria</taxon>
        <taxon>Pseudomonadati</taxon>
        <taxon>Pseudomonadota</taxon>
        <taxon>Alphaproteobacteria</taxon>
        <taxon>Hyphomicrobiales</taxon>
        <taxon>Rhizobiaceae</taxon>
        <taxon>Rhizobium/Agrobacterium group</taxon>
        <taxon>Pararhizobium</taxon>
    </lineage>
</organism>
<dbReference type="InterPro" id="IPR010466">
    <property type="entry name" value="DUF1058"/>
</dbReference>
<gene>
    <name evidence="2" type="ORF">QO002_002860</name>
</gene>
<sequence length="201" mass="21446">MNRLLKPILAAAALGLTAGLAQAEMLATTATDITVYSGPGSEYPAVGIATRGSSGALDGCLQGENWCRIDVNGMRGWVYAEQLMMDYNGAPVAVEQHRSDLSVPVVSYEQTGSIATPAPGDELIGRVEDGAIIAPPAEVRTYIDTTPVATVPYDGDLVVGTTLPNGITVAQVPNYRYSYVRLNDRPVLVDPQTRRVVYVYE</sequence>
<evidence type="ECO:0000313" key="2">
    <source>
        <dbReference type="EMBL" id="MDQ0320722.1"/>
    </source>
</evidence>